<proteinExistence type="predicted"/>
<accession>A0A699TMV6</accession>
<gene>
    <name evidence="2" type="ORF">Tci_882568</name>
</gene>
<comment type="caution">
    <text evidence="2">The sequence shown here is derived from an EMBL/GenBank/DDBJ whole genome shotgun (WGS) entry which is preliminary data.</text>
</comment>
<protein>
    <submittedName>
        <fullName evidence="2">Uncharacterized protein</fullName>
    </submittedName>
</protein>
<evidence type="ECO:0000256" key="1">
    <source>
        <dbReference type="SAM" id="MobiDB-lite"/>
    </source>
</evidence>
<dbReference type="AlphaFoldDB" id="A0A699TMV6"/>
<name>A0A699TMV6_TANCI</name>
<reference evidence="2" key="1">
    <citation type="journal article" date="2019" name="Sci. Rep.">
        <title>Draft genome of Tanacetum cinerariifolium, the natural source of mosquito coil.</title>
        <authorList>
            <person name="Yamashiro T."/>
            <person name="Shiraishi A."/>
            <person name="Satake H."/>
            <person name="Nakayama K."/>
        </authorList>
    </citation>
    <scope>NUCLEOTIDE SEQUENCE</scope>
</reference>
<sequence>LLDFVKSANPFKVKVGEQNLADNEDELNVNSGKQKKRVAFVFGLPPVKKARVKGIVISDSWPSMASKSPSTLQRLSRQNMQADTGSRTRPPSGLYRFILWFCGY</sequence>
<evidence type="ECO:0000313" key="2">
    <source>
        <dbReference type="EMBL" id="GFD10599.1"/>
    </source>
</evidence>
<feature type="region of interest" description="Disordered" evidence="1">
    <location>
        <begin position="63"/>
        <end position="92"/>
    </location>
</feature>
<dbReference type="EMBL" id="BKCJ011253385">
    <property type="protein sequence ID" value="GFD10599.1"/>
    <property type="molecule type" value="Genomic_DNA"/>
</dbReference>
<feature type="non-terminal residue" evidence="2">
    <location>
        <position position="1"/>
    </location>
</feature>
<feature type="compositionally biased region" description="Polar residues" evidence="1">
    <location>
        <begin position="63"/>
        <end position="89"/>
    </location>
</feature>
<organism evidence="2">
    <name type="scientific">Tanacetum cinerariifolium</name>
    <name type="common">Dalmatian daisy</name>
    <name type="synonym">Chrysanthemum cinerariifolium</name>
    <dbReference type="NCBI Taxonomy" id="118510"/>
    <lineage>
        <taxon>Eukaryota</taxon>
        <taxon>Viridiplantae</taxon>
        <taxon>Streptophyta</taxon>
        <taxon>Embryophyta</taxon>
        <taxon>Tracheophyta</taxon>
        <taxon>Spermatophyta</taxon>
        <taxon>Magnoliopsida</taxon>
        <taxon>eudicotyledons</taxon>
        <taxon>Gunneridae</taxon>
        <taxon>Pentapetalae</taxon>
        <taxon>asterids</taxon>
        <taxon>campanulids</taxon>
        <taxon>Asterales</taxon>
        <taxon>Asteraceae</taxon>
        <taxon>Asteroideae</taxon>
        <taxon>Anthemideae</taxon>
        <taxon>Anthemidinae</taxon>
        <taxon>Tanacetum</taxon>
    </lineage>
</organism>